<dbReference type="Proteomes" id="UP000298663">
    <property type="component" value="Unassembled WGS sequence"/>
</dbReference>
<dbReference type="EMBL" id="AZBU02000013">
    <property type="protein sequence ID" value="TKR58619.1"/>
    <property type="molecule type" value="Genomic_DNA"/>
</dbReference>
<evidence type="ECO:0000313" key="3">
    <source>
        <dbReference type="EMBL" id="TKR58619.1"/>
    </source>
</evidence>
<keyword evidence="2" id="KW-0812">Transmembrane</keyword>
<feature type="region of interest" description="Disordered" evidence="1">
    <location>
        <begin position="148"/>
        <end position="353"/>
    </location>
</feature>
<proteinExistence type="predicted"/>
<keyword evidence="4" id="KW-1185">Reference proteome</keyword>
<gene>
    <name evidence="3" type="ORF">L596_030041</name>
</gene>
<feature type="compositionally biased region" description="Basic residues" evidence="1">
    <location>
        <begin position="321"/>
        <end position="331"/>
    </location>
</feature>
<accession>A0A4U5LRJ0</accession>
<keyword evidence="2" id="KW-1133">Transmembrane helix</keyword>
<evidence type="ECO:0000256" key="2">
    <source>
        <dbReference type="SAM" id="Phobius"/>
    </source>
</evidence>
<dbReference type="AlphaFoldDB" id="A0A4U5LRJ0"/>
<keyword evidence="2" id="KW-0472">Membrane</keyword>
<feature type="compositionally biased region" description="Basic and acidic residues" evidence="1">
    <location>
        <begin position="255"/>
        <end position="277"/>
    </location>
</feature>
<feature type="compositionally biased region" description="Basic residues" evidence="1">
    <location>
        <begin position="169"/>
        <end position="179"/>
    </location>
</feature>
<dbReference type="OrthoDB" id="5877797at2759"/>
<feature type="transmembrane region" description="Helical" evidence="2">
    <location>
        <begin position="54"/>
        <end position="74"/>
    </location>
</feature>
<organism evidence="3 4">
    <name type="scientific">Steinernema carpocapsae</name>
    <name type="common">Entomopathogenic nematode</name>
    <dbReference type="NCBI Taxonomy" id="34508"/>
    <lineage>
        <taxon>Eukaryota</taxon>
        <taxon>Metazoa</taxon>
        <taxon>Ecdysozoa</taxon>
        <taxon>Nematoda</taxon>
        <taxon>Chromadorea</taxon>
        <taxon>Rhabditida</taxon>
        <taxon>Tylenchina</taxon>
        <taxon>Panagrolaimomorpha</taxon>
        <taxon>Strongyloidoidea</taxon>
        <taxon>Steinernematidae</taxon>
        <taxon>Steinernema</taxon>
    </lineage>
</organism>
<feature type="compositionally biased region" description="Acidic residues" evidence="1">
    <location>
        <begin position="184"/>
        <end position="254"/>
    </location>
</feature>
<feature type="compositionally biased region" description="Acidic residues" evidence="1">
    <location>
        <begin position="85"/>
        <end position="94"/>
    </location>
</feature>
<dbReference type="STRING" id="34508.A0A4U5LRJ0"/>
<feature type="region of interest" description="Disordered" evidence="1">
    <location>
        <begin position="84"/>
        <end position="118"/>
    </location>
</feature>
<reference evidence="3 4" key="2">
    <citation type="journal article" date="2019" name="G3 (Bethesda)">
        <title>Hybrid Assembly of the Genome of the Entomopathogenic Nematode Steinernema carpocapsae Identifies the X-Chromosome.</title>
        <authorList>
            <person name="Serra L."/>
            <person name="Macchietto M."/>
            <person name="Macias-Munoz A."/>
            <person name="McGill C.J."/>
            <person name="Rodriguez I.M."/>
            <person name="Rodriguez B."/>
            <person name="Murad R."/>
            <person name="Mortazavi A."/>
        </authorList>
    </citation>
    <scope>NUCLEOTIDE SEQUENCE [LARGE SCALE GENOMIC DNA]</scope>
    <source>
        <strain evidence="3 4">ALL</strain>
    </source>
</reference>
<feature type="compositionally biased region" description="Basic and acidic residues" evidence="1">
    <location>
        <begin position="148"/>
        <end position="168"/>
    </location>
</feature>
<protein>
    <submittedName>
        <fullName evidence="3">Uncharacterized protein</fullName>
    </submittedName>
</protein>
<comment type="caution">
    <text evidence="3">The sequence shown here is derived from an EMBL/GenBank/DDBJ whole genome shotgun (WGS) entry which is preliminary data.</text>
</comment>
<evidence type="ECO:0000256" key="1">
    <source>
        <dbReference type="SAM" id="MobiDB-lite"/>
    </source>
</evidence>
<reference evidence="3 4" key="1">
    <citation type="journal article" date="2015" name="Genome Biol.">
        <title>Comparative genomics of Steinernema reveals deeply conserved gene regulatory networks.</title>
        <authorList>
            <person name="Dillman A.R."/>
            <person name="Macchietto M."/>
            <person name="Porter C.F."/>
            <person name="Rogers A."/>
            <person name="Williams B."/>
            <person name="Antoshechkin I."/>
            <person name="Lee M.M."/>
            <person name="Goodwin Z."/>
            <person name="Lu X."/>
            <person name="Lewis E.E."/>
            <person name="Goodrich-Blair H."/>
            <person name="Stock S.P."/>
            <person name="Adams B.J."/>
            <person name="Sternberg P.W."/>
            <person name="Mortazavi A."/>
        </authorList>
    </citation>
    <scope>NUCLEOTIDE SEQUENCE [LARGE SCALE GENOMIC DNA]</scope>
    <source>
        <strain evidence="3 4">ALL</strain>
    </source>
</reference>
<evidence type="ECO:0000313" key="4">
    <source>
        <dbReference type="Proteomes" id="UP000298663"/>
    </source>
</evidence>
<name>A0A4U5LRJ0_STECR</name>
<sequence>MQKPQTFVQNGGTHTQLRPQFRRQGSSIGAGHVHNMAVIVAPTKVDYSVTKGGIRIWAVLFVFVFLCSSLYTVFSEGELSHEDYRDVEEDDDKEEVSSYEAPSTYSQPHVPDPSLPAETADDEELLDDRDALETTLFSNLKRKIERKMKELQGKDEPRDVPSRKTAREARRKTRRRARRPVVVQEEESEEDEKEEEEDVDEEDEDKEDEKESEEVQESEEEAAQDIREEDEDEDEDEDDEDEDNEEGEEEENENESEKPRPDEPRKTASKKEDNKNDQDEEIAIAASKPKRRKKERILTEVKQAPCMRKNCPDYSSTPRKNLLKSKKKSRTNPKIQLRKQEVPSGKKQKEDIEEEVQEVVVRKPLASGRAAYRRASTTNREDYKYREKLDDADFHIEKVGRRGSHKRYRMV</sequence>